<dbReference type="RefSeq" id="WP_265681291.1">
    <property type="nucleotide sequence ID" value="NZ_CP120863.1"/>
</dbReference>
<keyword evidence="4" id="KW-1185">Reference proteome</keyword>
<accession>A0ABY8EYK8</accession>
<dbReference type="Gene3D" id="3.40.640.10">
    <property type="entry name" value="Type I PLP-dependent aspartate aminotransferase-like (Major domain)"/>
    <property type="match status" value="1"/>
</dbReference>
<dbReference type="Pfam" id="PF00266">
    <property type="entry name" value="Aminotran_5"/>
    <property type="match status" value="1"/>
</dbReference>
<dbReference type="InterPro" id="IPR000192">
    <property type="entry name" value="Aminotrans_V_dom"/>
</dbReference>
<keyword evidence="3" id="KW-0808">Transferase</keyword>
<reference evidence="3 4" key="1">
    <citation type="submission" date="2023-03" db="EMBL/GenBank/DDBJ databases">
        <title>Roseibium porphyridii sp. nov. and Roseibium rhodosorbium sp. nov. isolated from marine algae, Porphyridium cruentum and Rhodosorus marinus, respectively.</title>
        <authorList>
            <person name="Lee M.W."/>
            <person name="Choi B.J."/>
            <person name="Lee J.K."/>
            <person name="Choi D.G."/>
            <person name="Baek J.H."/>
            <person name="Bayburt H."/>
            <person name="Kim J.M."/>
            <person name="Han D.M."/>
            <person name="Kim K.H."/>
            <person name="Jeon C.O."/>
        </authorList>
    </citation>
    <scope>NUCLEOTIDE SEQUENCE [LARGE SCALE GENOMIC DNA]</scope>
    <source>
        <strain evidence="3 4">KMA01</strain>
    </source>
</reference>
<feature type="domain" description="Aminotransferase class V" evidence="2">
    <location>
        <begin position="27"/>
        <end position="389"/>
    </location>
</feature>
<keyword evidence="3" id="KW-0032">Aminotransferase</keyword>
<dbReference type="PANTHER" id="PTHR43586">
    <property type="entry name" value="CYSTEINE DESULFURASE"/>
    <property type="match status" value="1"/>
</dbReference>
<evidence type="ECO:0000313" key="3">
    <source>
        <dbReference type="EMBL" id="WFE88096.1"/>
    </source>
</evidence>
<dbReference type="GO" id="GO:0008483">
    <property type="term" value="F:transaminase activity"/>
    <property type="evidence" value="ECO:0007669"/>
    <property type="project" value="UniProtKB-KW"/>
</dbReference>
<dbReference type="SUPFAM" id="SSF53383">
    <property type="entry name" value="PLP-dependent transferases"/>
    <property type="match status" value="1"/>
</dbReference>
<dbReference type="EMBL" id="CP120863">
    <property type="protein sequence ID" value="WFE88096.1"/>
    <property type="molecule type" value="Genomic_DNA"/>
</dbReference>
<sequence length="403" mass="43925">MIVPSLSQQDVELLRADTPGVGQLIHFNNAGTGLALQTSLHAVKQHLDLEAKIGGYEAAASAKAELDGFYTALAALIGSKPHEIAYVENATRAWDMAFYAIDFREGDRIVTGRAEYVSNYVAFLQMKRRKGIKIDIVEDDADGQIDLKQLQSAITPRTRLIALTHIPTFSGLINPAEDVGEIARKAGVLYLLDACQSAGQIPLSVSEIGCQMLSGTGRKYLRGPRGTGFLYVSDQVLDQLDPPFVDLQSAEWIDEKTYRLVPGARRFETWERYVAGQIGLGVATTYAIGFGMERIGNRICALGAQLRSELKGITGSNLHDKGARKGGIVTFTLEGEPAEQTKSRLSESSINVSVSTASSARIDLPERGLDSVVRASLHAYNTEDEIELFVKALRRIGEKSPRK</sequence>
<dbReference type="InterPro" id="IPR015422">
    <property type="entry name" value="PyrdxlP-dep_Trfase_small"/>
</dbReference>
<dbReference type="PANTHER" id="PTHR43586:SF24">
    <property type="entry name" value="BLR4730 PROTEIN"/>
    <property type="match status" value="1"/>
</dbReference>
<dbReference type="Proteomes" id="UP001209803">
    <property type="component" value="Chromosome"/>
</dbReference>
<protein>
    <submittedName>
        <fullName evidence="3">Aminotransferase class V-fold PLP-dependent enzyme</fullName>
    </submittedName>
</protein>
<evidence type="ECO:0000313" key="4">
    <source>
        <dbReference type="Proteomes" id="UP001209803"/>
    </source>
</evidence>
<evidence type="ECO:0000256" key="1">
    <source>
        <dbReference type="ARBA" id="ARBA00022898"/>
    </source>
</evidence>
<gene>
    <name evidence="3" type="ORF">K1718_18245</name>
</gene>
<keyword evidence="1" id="KW-0663">Pyridoxal phosphate</keyword>
<dbReference type="Gene3D" id="3.90.1150.10">
    <property type="entry name" value="Aspartate Aminotransferase, domain 1"/>
    <property type="match status" value="1"/>
</dbReference>
<dbReference type="InterPro" id="IPR015424">
    <property type="entry name" value="PyrdxlP-dep_Trfase"/>
</dbReference>
<proteinExistence type="predicted"/>
<evidence type="ECO:0000259" key="2">
    <source>
        <dbReference type="Pfam" id="PF00266"/>
    </source>
</evidence>
<organism evidence="3 4">
    <name type="scientific">Roseibium porphyridii</name>
    <dbReference type="NCBI Taxonomy" id="2866279"/>
    <lineage>
        <taxon>Bacteria</taxon>
        <taxon>Pseudomonadati</taxon>
        <taxon>Pseudomonadota</taxon>
        <taxon>Alphaproteobacteria</taxon>
        <taxon>Hyphomicrobiales</taxon>
        <taxon>Stappiaceae</taxon>
        <taxon>Roseibium</taxon>
    </lineage>
</organism>
<dbReference type="InterPro" id="IPR015421">
    <property type="entry name" value="PyrdxlP-dep_Trfase_major"/>
</dbReference>
<name>A0ABY8EYK8_9HYPH</name>